<feature type="compositionally biased region" description="Polar residues" evidence="2">
    <location>
        <begin position="1198"/>
        <end position="1215"/>
    </location>
</feature>
<feature type="compositionally biased region" description="Low complexity" evidence="2">
    <location>
        <begin position="1027"/>
        <end position="1048"/>
    </location>
</feature>
<feature type="compositionally biased region" description="Low complexity" evidence="2">
    <location>
        <begin position="843"/>
        <end position="859"/>
    </location>
</feature>
<dbReference type="InterPro" id="IPR001660">
    <property type="entry name" value="SAM"/>
</dbReference>
<feature type="compositionally biased region" description="Polar residues" evidence="2">
    <location>
        <begin position="1370"/>
        <end position="1382"/>
    </location>
</feature>
<feature type="compositionally biased region" description="Polar residues" evidence="2">
    <location>
        <begin position="368"/>
        <end position="391"/>
    </location>
</feature>
<feature type="region of interest" description="Disordered" evidence="2">
    <location>
        <begin position="365"/>
        <end position="394"/>
    </location>
</feature>
<feature type="region of interest" description="Disordered" evidence="2">
    <location>
        <begin position="1"/>
        <end position="65"/>
    </location>
</feature>
<accession>A0ABP1QDW9</accession>
<evidence type="ECO:0000256" key="2">
    <source>
        <dbReference type="SAM" id="MobiDB-lite"/>
    </source>
</evidence>
<dbReference type="CDD" id="cd09487">
    <property type="entry name" value="SAM_superfamily"/>
    <property type="match status" value="1"/>
</dbReference>
<feature type="compositionally biased region" description="Low complexity" evidence="2">
    <location>
        <begin position="596"/>
        <end position="619"/>
    </location>
</feature>
<protein>
    <recommendedName>
        <fullName evidence="3">SAM domain-containing protein</fullName>
    </recommendedName>
</protein>
<feature type="compositionally biased region" description="Polar residues" evidence="2">
    <location>
        <begin position="1109"/>
        <end position="1119"/>
    </location>
</feature>
<feature type="compositionally biased region" description="Polar residues" evidence="2">
    <location>
        <begin position="795"/>
        <end position="816"/>
    </location>
</feature>
<feature type="region of interest" description="Disordered" evidence="2">
    <location>
        <begin position="755"/>
        <end position="873"/>
    </location>
</feature>
<feature type="compositionally biased region" description="Low complexity" evidence="2">
    <location>
        <begin position="1063"/>
        <end position="1073"/>
    </location>
</feature>
<feature type="compositionally biased region" description="Low complexity" evidence="2">
    <location>
        <begin position="1556"/>
        <end position="1566"/>
    </location>
</feature>
<feature type="region of interest" description="Disordered" evidence="2">
    <location>
        <begin position="426"/>
        <end position="644"/>
    </location>
</feature>
<feature type="compositionally biased region" description="Polar residues" evidence="2">
    <location>
        <begin position="44"/>
        <end position="57"/>
    </location>
</feature>
<feature type="compositionally biased region" description="Low complexity" evidence="2">
    <location>
        <begin position="501"/>
        <end position="513"/>
    </location>
</feature>
<gene>
    <name evidence="4" type="ORF">ODALV1_LOCUS10298</name>
</gene>
<dbReference type="EMBL" id="CAXLJM020000032">
    <property type="protein sequence ID" value="CAL8099638.1"/>
    <property type="molecule type" value="Genomic_DNA"/>
</dbReference>
<evidence type="ECO:0000256" key="1">
    <source>
        <dbReference type="SAM" id="Coils"/>
    </source>
</evidence>
<dbReference type="SUPFAM" id="SSF47769">
    <property type="entry name" value="SAM/Pointed domain"/>
    <property type="match status" value="1"/>
</dbReference>
<proteinExistence type="predicted"/>
<feature type="compositionally biased region" description="Low complexity" evidence="2">
    <location>
        <begin position="521"/>
        <end position="540"/>
    </location>
</feature>
<feature type="coiled-coil region" evidence="1">
    <location>
        <begin position="1616"/>
        <end position="1643"/>
    </location>
</feature>
<organism evidence="4 5">
    <name type="scientific">Orchesella dallaii</name>
    <dbReference type="NCBI Taxonomy" id="48710"/>
    <lineage>
        <taxon>Eukaryota</taxon>
        <taxon>Metazoa</taxon>
        <taxon>Ecdysozoa</taxon>
        <taxon>Arthropoda</taxon>
        <taxon>Hexapoda</taxon>
        <taxon>Collembola</taxon>
        <taxon>Entomobryomorpha</taxon>
        <taxon>Entomobryoidea</taxon>
        <taxon>Orchesellidae</taxon>
        <taxon>Orchesellinae</taxon>
        <taxon>Orchesella</taxon>
    </lineage>
</organism>
<feature type="compositionally biased region" description="Polar residues" evidence="2">
    <location>
        <begin position="149"/>
        <end position="172"/>
    </location>
</feature>
<feature type="region of interest" description="Disordered" evidence="2">
    <location>
        <begin position="669"/>
        <end position="725"/>
    </location>
</feature>
<feature type="compositionally biased region" description="Polar residues" evidence="2">
    <location>
        <begin position="945"/>
        <end position="957"/>
    </location>
</feature>
<feature type="compositionally biased region" description="Low complexity" evidence="2">
    <location>
        <begin position="970"/>
        <end position="1014"/>
    </location>
</feature>
<feature type="compositionally biased region" description="Polar residues" evidence="2">
    <location>
        <begin position="1320"/>
        <end position="1330"/>
    </location>
</feature>
<name>A0ABP1QDW9_9HEXA</name>
<feature type="domain" description="SAM" evidence="3">
    <location>
        <begin position="1698"/>
        <end position="1762"/>
    </location>
</feature>
<feature type="region of interest" description="Disordered" evidence="2">
    <location>
        <begin position="1319"/>
        <end position="1440"/>
    </location>
</feature>
<feature type="compositionally biased region" description="Low complexity" evidence="2">
    <location>
        <begin position="17"/>
        <end position="38"/>
    </location>
</feature>
<evidence type="ECO:0000313" key="4">
    <source>
        <dbReference type="EMBL" id="CAL8099638.1"/>
    </source>
</evidence>
<keyword evidence="1" id="KW-0175">Coiled coil</keyword>
<feature type="region of interest" description="Disordered" evidence="2">
    <location>
        <begin position="1178"/>
        <end position="1217"/>
    </location>
</feature>
<feature type="compositionally biased region" description="Polar residues" evidence="2">
    <location>
        <begin position="114"/>
        <end position="134"/>
    </location>
</feature>
<comment type="caution">
    <text evidence="4">The sequence shown here is derived from an EMBL/GenBank/DDBJ whole genome shotgun (WGS) entry which is preliminary data.</text>
</comment>
<keyword evidence="5" id="KW-1185">Reference proteome</keyword>
<dbReference type="SMART" id="SM00454">
    <property type="entry name" value="SAM"/>
    <property type="match status" value="1"/>
</dbReference>
<evidence type="ECO:0000313" key="5">
    <source>
        <dbReference type="Proteomes" id="UP001642540"/>
    </source>
</evidence>
<evidence type="ECO:0000259" key="3">
    <source>
        <dbReference type="SMART" id="SM00454"/>
    </source>
</evidence>
<feature type="compositionally biased region" description="Polar residues" evidence="2">
    <location>
        <begin position="476"/>
        <end position="491"/>
    </location>
</feature>
<feature type="compositionally biased region" description="Polar residues" evidence="2">
    <location>
        <begin position="1389"/>
        <end position="1430"/>
    </location>
</feature>
<feature type="compositionally biased region" description="Polar residues" evidence="2">
    <location>
        <begin position="764"/>
        <end position="785"/>
    </location>
</feature>
<dbReference type="InterPro" id="IPR013761">
    <property type="entry name" value="SAM/pointed_sf"/>
</dbReference>
<dbReference type="Proteomes" id="UP001642540">
    <property type="component" value="Unassembled WGS sequence"/>
</dbReference>
<dbReference type="Pfam" id="PF00536">
    <property type="entry name" value="SAM_1"/>
    <property type="match status" value="1"/>
</dbReference>
<feature type="compositionally biased region" description="Basic and acidic residues" evidence="2">
    <location>
        <begin position="440"/>
        <end position="457"/>
    </location>
</feature>
<dbReference type="Gene3D" id="1.10.150.50">
    <property type="entry name" value="Transcription Factor, Ets-1"/>
    <property type="match status" value="1"/>
</dbReference>
<feature type="region of interest" description="Disordered" evidence="2">
    <location>
        <begin position="1538"/>
        <end position="1571"/>
    </location>
</feature>
<feature type="compositionally biased region" description="Low complexity" evidence="2">
    <location>
        <begin position="173"/>
        <end position="186"/>
    </location>
</feature>
<feature type="region of interest" description="Disordered" evidence="2">
    <location>
        <begin position="114"/>
        <end position="187"/>
    </location>
</feature>
<feature type="compositionally biased region" description="Basic residues" evidence="2">
    <location>
        <begin position="1074"/>
        <end position="1083"/>
    </location>
</feature>
<feature type="region of interest" description="Disordered" evidence="2">
    <location>
        <begin position="402"/>
        <end position="421"/>
    </location>
</feature>
<sequence>MYTTPRKVKQESRLRRSLSLTNSNNNNGRPSNNPVNGSEAFGDEQTTSFSTNHSRPPQSHYHLNGIAESSFPADPFLSQSIPIEQQNGNSRNRFSYTNSSGAVIIPDVIDVSQPDGSSLDFQQHYNLPPSSLYEQSAPPPYRNPPRTGAPTTLSDHQQHNGGAHSQSFTTSAPISPQSVPDSPVDSFHTHSAKFPIVKEVIISEREIQSGHLEAFGNTPQRSISAGTLPRVVPTSSSSSSVPPTLPQSQQIPTSSTSLLTPEYIKKFQNKKLTKHLAWKDERRALTLDSETAKELQNQLAAAAAKQKSSEAQGTGTIRRSGSAFELQKLIEAFNEEQHALVMSSLQQGLVPSKRGLDGIDNPALDIGFQNNSSSNGHPHNLGSSGSSSNPYVGNHPGKMAGYTFSDSSASQSLSLSSSNTDSLDTVIYKGPNAPATSVRDWQRSKESMQTDFGHRNDGSSMGIRGDSQGIFDSRSYPMQQQASSSPYQPMQFNGPGGSGSGQTPSSSSTTNNGYSMEYRHQQQVQQQNLSVQSVHQAQPVAHHHHSQQQNGGMRQPNGASSAASQLQYNASASPMLPTKSPMVTHKPLLPPPGPSPSSSSNQSVPSVGGSSNIKSNLNGGVSGNSGGGGGGDNSSSVGLDKAKDSTKMFPTKTYNHIKDMISSRFGNNNSAASSASGMPQKSLNNSAAAVNSNSSNSNGTNNGNFSMNGQNGMNSYMDSSSPASSMGMPSLPSYGHNHGHIHGHMHDSYGSAPYYTSPPAVSPPGNNGANSSGKQPMMNGANSYRSPPMNDRKNVNTSFRKAIHQSTMKSNLTEESLQLRPIMESTNMNGSNRDLYRSMQYTQQNGDQNQQQQQQQQQQRYGLGHEPPSPSLVPHHVERAQRALDKLCEPSGAQFHRTGSGPMTHQNGISRMVQQFSSGNNEENNRAIYPNGYNGGGQDKGKIGATSSGSGASQLTTGGELGAIPRNRFSVTPGPSSSTSNSSGGMGAGSATAQNGGLSIESSLSSPSSSYTHSSSKHHAPTTSLPNGSNTGSSSNNNKSGGNSANNNDQPPPLPTSQKPEVSGASGHSSSGLSHHHLHHLHSHNTLGLPPVLPSVLAGEKRENGDGSSGTMETPSSGTIHLESAQGATGAGAGGNASSSALALNKSKSEQLKKITSDLHNLAISVAAEQHFHNHHLQFASGSGSNNNQSSSSECENKGSQRIGSGQSHTTSDSGVGTVMLTKSPLNSISDQENKIGGDLLGGENQKFGDNVMDSVSSGNDSEWVDIVEPEIRQILELEKKAKPGKSLRPGEKMTGVPSALVTSTPAHIITQGHLGKVNQMANGNANSHAKNGEQPDLMGDITASPIPHHRLMSGSPSQSPKIPKKFDLNSYNKKASQNRSQELLAGPSGTSSAQNGSGPSTSKVKSPRSTTKVSRSNSGAGQQRWNGRSSRGDKGSKNAAAHRLIKDLGLKGIKLSRHAASQILYPHDDNGDMTSTTTGLDLESMLDGQTEQTSDDDDDMSTTIDTTDAHAIRRQLESLESMYTEVLKVLGAKRFSGNRYPPNDLRNAKRRPYGSMSSLPSSVSSRPFRERKLKLDDKKKVKDIKSINKRFQRLESHVVTLARSVAHLSSEMRTQHMMVQEIESIRNEMQQLRNQVLKSSMQNQSAAAAAAQNFARVSSGRNGAGVNLVSTTDWTSFRNALPSLTNPCRVRKLTKFFGDEPPLVRIFLKKLGYEKYASAFEQERIGIMELPYLTEERLNKMGIPMGPRLRILQEAQLCLKPGYHQHHESHHTHHQSNNHGPGNLSVYVV</sequence>
<feature type="compositionally biased region" description="Low complexity" evidence="2">
    <location>
        <begin position="227"/>
        <end position="254"/>
    </location>
</feature>
<feature type="compositionally biased region" description="Gly residues" evidence="2">
    <location>
        <begin position="620"/>
        <end position="632"/>
    </location>
</feature>
<feature type="compositionally biased region" description="Low complexity" evidence="2">
    <location>
        <begin position="1181"/>
        <end position="1193"/>
    </location>
</feature>
<reference evidence="4 5" key="1">
    <citation type="submission" date="2024-08" db="EMBL/GenBank/DDBJ databases">
        <authorList>
            <person name="Cucini C."/>
            <person name="Frati F."/>
        </authorList>
    </citation>
    <scope>NUCLEOTIDE SEQUENCE [LARGE SCALE GENOMIC DNA]</scope>
</reference>
<feature type="region of interest" description="Disordered" evidence="2">
    <location>
        <begin position="216"/>
        <end position="254"/>
    </location>
</feature>
<feature type="region of interest" description="Disordered" evidence="2">
    <location>
        <begin position="918"/>
        <end position="1119"/>
    </location>
</feature>
<feature type="compositionally biased region" description="Polar residues" evidence="2">
    <location>
        <begin position="557"/>
        <end position="572"/>
    </location>
</feature>
<feature type="compositionally biased region" description="Low complexity" evidence="2">
    <location>
        <begin position="403"/>
        <end position="421"/>
    </location>
</feature>